<comment type="caution">
    <text evidence="3">The sequence shown here is derived from an EMBL/GenBank/DDBJ whole genome shotgun (WGS) entry which is preliminary data.</text>
</comment>
<feature type="non-terminal residue" evidence="3">
    <location>
        <position position="1"/>
    </location>
</feature>
<proteinExistence type="predicted"/>
<feature type="compositionally biased region" description="Acidic residues" evidence="1">
    <location>
        <begin position="1"/>
        <end position="10"/>
    </location>
</feature>
<keyword evidence="2" id="KW-0812">Transmembrane</keyword>
<feature type="transmembrane region" description="Helical" evidence="2">
    <location>
        <begin position="166"/>
        <end position="186"/>
    </location>
</feature>
<name>A0AAD8YFN8_9STRA</name>
<evidence type="ECO:0000256" key="2">
    <source>
        <dbReference type="SAM" id="Phobius"/>
    </source>
</evidence>
<sequence length="221" mass="24267">MMQNSDIDEEMGIKNIPPPHPGGVQISAVTFDHSNATKVSTLLEPRDLSSTTTDMDNPNSSPRRMKKDDVKEIFRASTTVGSVTTNQIVRIKKMHDKIGDGVNWDFNYACLLTVASIVAGLGLGTNSATTVISSMLLSPIMGPVIGMSYGLVIWDLPMIKRSARNELLSILACIIFGMLIGVTTFWTEMAKDWPTPEMKSRANRVTFLQGFQLHSFLVSES</sequence>
<organism evidence="3 4">
    <name type="scientific">Skeletonema marinoi</name>
    <dbReference type="NCBI Taxonomy" id="267567"/>
    <lineage>
        <taxon>Eukaryota</taxon>
        <taxon>Sar</taxon>
        <taxon>Stramenopiles</taxon>
        <taxon>Ochrophyta</taxon>
        <taxon>Bacillariophyta</taxon>
        <taxon>Coscinodiscophyceae</taxon>
        <taxon>Thalassiosirophycidae</taxon>
        <taxon>Thalassiosirales</taxon>
        <taxon>Skeletonemataceae</taxon>
        <taxon>Skeletonema</taxon>
        <taxon>Skeletonema marinoi-dohrnii complex</taxon>
    </lineage>
</organism>
<dbReference type="PANTHER" id="PTHR20992:SF9">
    <property type="entry name" value="AT15442P-RELATED"/>
    <property type="match status" value="1"/>
</dbReference>
<feature type="compositionally biased region" description="Polar residues" evidence="1">
    <location>
        <begin position="48"/>
        <end position="62"/>
    </location>
</feature>
<protein>
    <submittedName>
        <fullName evidence="3">DUF389 domain-containing protein</fullName>
    </submittedName>
</protein>
<dbReference type="AlphaFoldDB" id="A0AAD8YFN8"/>
<feature type="region of interest" description="Disordered" evidence="1">
    <location>
        <begin position="45"/>
        <end position="65"/>
    </location>
</feature>
<dbReference type="EMBL" id="JATAAI010000005">
    <property type="protein sequence ID" value="KAK1745674.1"/>
    <property type="molecule type" value="Genomic_DNA"/>
</dbReference>
<dbReference type="PANTHER" id="PTHR20992">
    <property type="entry name" value="AT15442P-RELATED"/>
    <property type="match status" value="1"/>
</dbReference>
<keyword evidence="2" id="KW-1133">Transmembrane helix</keyword>
<feature type="transmembrane region" description="Helical" evidence="2">
    <location>
        <begin position="131"/>
        <end position="154"/>
    </location>
</feature>
<feature type="transmembrane region" description="Helical" evidence="2">
    <location>
        <begin position="106"/>
        <end position="125"/>
    </location>
</feature>
<gene>
    <name evidence="3" type="ORF">QTG54_003598</name>
</gene>
<keyword evidence="4" id="KW-1185">Reference proteome</keyword>
<evidence type="ECO:0000313" key="3">
    <source>
        <dbReference type="EMBL" id="KAK1745674.1"/>
    </source>
</evidence>
<evidence type="ECO:0000313" key="4">
    <source>
        <dbReference type="Proteomes" id="UP001224775"/>
    </source>
</evidence>
<dbReference type="Proteomes" id="UP001224775">
    <property type="component" value="Unassembled WGS sequence"/>
</dbReference>
<dbReference type="InterPro" id="IPR005240">
    <property type="entry name" value="DUF389"/>
</dbReference>
<dbReference type="Pfam" id="PF04087">
    <property type="entry name" value="DUF389"/>
    <property type="match status" value="1"/>
</dbReference>
<accession>A0AAD8YFN8</accession>
<reference evidence="3" key="1">
    <citation type="submission" date="2023-06" db="EMBL/GenBank/DDBJ databases">
        <title>Survivors Of The Sea: Transcriptome response of Skeletonema marinoi to long-term dormancy.</title>
        <authorList>
            <person name="Pinder M.I.M."/>
            <person name="Kourtchenko O."/>
            <person name="Robertson E.K."/>
            <person name="Larsson T."/>
            <person name="Maumus F."/>
            <person name="Osuna-Cruz C.M."/>
            <person name="Vancaester E."/>
            <person name="Stenow R."/>
            <person name="Vandepoele K."/>
            <person name="Ploug H."/>
            <person name="Bruchert V."/>
            <person name="Godhe A."/>
            <person name="Topel M."/>
        </authorList>
    </citation>
    <scope>NUCLEOTIDE SEQUENCE</scope>
    <source>
        <strain evidence="3">R05AC</strain>
    </source>
</reference>
<keyword evidence="2" id="KW-0472">Membrane</keyword>
<evidence type="ECO:0000256" key="1">
    <source>
        <dbReference type="SAM" id="MobiDB-lite"/>
    </source>
</evidence>
<feature type="region of interest" description="Disordered" evidence="1">
    <location>
        <begin position="1"/>
        <end position="20"/>
    </location>
</feature>